<protein>
    <submittedName>
        <fullName evidence="1">Uncharacterized protein</fullName>
    </submittedName>
</protein>
<dbReference type="InterPro" id="IPR027417">
    <property type="entry name" value="P-loop_NTPase"/>
</dbReference>
<evidence type="ECO:0000313" key="1">
    <source>
        <dbReference type="EMBL" id="MBW0553391.1"/>
    </source>
</evidence>
<dbReference type="Proteomes" id="UP000765509">
    <property type="component" value="Unassembled WGS sequence"/>
</dbReference>
<name>A0A9Q3J0M0_9BASI</name>
<gene>
    <name evidence="1" type="ORF">O181_093106</name>
</gene>
<comment type="caution">
    <text evidence="1">The sequence shown here is derived from an EMBL/GenBank/DDBJ whole genome shotgun (WGS) entry which is preliminary data.</text>
</comment>
<organism evidence="1 2">
    <name type="scientific">Austropuccinia psidii MF-1</name>
    <dbReference type="NCBI Taxonomy" id="1389203"/>
    <lineage>
        <taxon>Eukaryota</taxon>
        <taxon>Fungi</taxon>
        <taxon>Dikarya</taxon>
        <taxon>Basidiomycota</taxon>
        <taxon>Pucciniomycotina</taxon>
        <taxon>Pucciniomycetes</taxon>
        <taxon>Pucciniales</taxon>
        <taxon>Sphaerophragmiaceae</taxon>
        <taxon>Austropuccinia</taxon>
    </lineage>
</organism>
<reference evidence="1" key="1">
    <citation type="submission" date="2021-03" db="EMBL/GenBank/DDBJ databases">
        <title>Draft genome sequence of rust myrtle Austropuccinia psidii MF-1, a brazilian biotype.</title>
        <authorList>
            <person name="Quecine M.C."/>
            <person name="Pachon D.M.R."/>
            <person name="Bonatelli M.L."/>
            <person name="Correr F.H."/>
            <person name="Franceschini L.M."/>
            <person name="Leite T.F."/>
            <person name="Margarido G.R.A."/>
            <person name="Almeida C.A."/>
            <person name="Ferrarezi J.A."/>
            <person name="Labate C.A."/>
        </authorList>
    </citation>
    <scope>NUCLEOTIDE SEQUENCE</scope>
    <source>
        <strain evidence="1">MF-1</strain>
    </source>
</reference>
<accession>A0A9Q3J0M0</accession>
<dbReference type="OrthoDB" id="10253254at2759"/>
<sequence length="105" mass="11274">MDCQAEVEYYVYVLDESATIAFLINPDRRIGGPLSAKGAALMAQIDAAERRVCTSQTDKLLKAVAPYPVLIVVGETASAQTTKLPPSLQEAGYTKDARKIGCTKP</sequence>
<dbReference type="Gene3D" id="3.40.50.300">
    <property type="entry name" value="P-loop containing nucleotide triphosphate hydrolases"/>
    <property type="match status" value="1"/>
</dbReference>
<dbReference type="AlphaFoldDB" id="A0A9Q3J0M0"/>
<dbReference type="EMBL" id="AVOT02059770">
    <property type="protein sequence ID" value="MBW0553391.1"/>
    <property type="molecule type" value="Genomic_DNA"/>
</dbReference>
<evidence type="ECO:0000313" key="2">
    <source>
        <dbReference type="Proteomes" id="UP000765509"/>
    </source>
</evidence>
<keyword evidence="2" id="KW-1185">Reference proteome</keyword>
<proteinExistence type="predicted"/>